<dbReference type="Proteomes" id="UP001241603">
    <property type="component" value="Unassembled WGS sequence"/>
</dbReference>
<evidence type="ECO:0000256" key="1">
    <source>
        <dbReference type="SAM" id="Phobius"/>
    </source>
</evidence>
<evidence type="ECO:0000313" key="3">
    <source>
        <dbReference type="Proteomes" id="UP001241603"/>
    </source>
</evidence>
<sequence length="156" mass="16711">MYLAMILLLLFVLPVASIAIEHLAFPQGASLLALTGIWFVFWAVGVRPALAGLRQIFNPAFTAETIFGIKEVAPRKIVQELGFANLSIGVLGIASIVHAPWTIPAAIVGGLFYLLAGIKHVLNQGRSRTEVIAMVSDLFIALVLGAYLAAVFVVTR</sequence>
<name>A0ABU0H2C4_9HYPH</name>
<gene>
    <name evidence="2" type="ORF">QO014_000830</name>
</gene>
<keyword evidence="3" id="KW-1185">Reference proteome</keyword>
<feature type="transmembrane region" description="Helical" evidence="1">
    <location>
        <begin position="134"/>
        <end position="154"/>
    </location>
</feature>
<keyword evidence="1" id="KW-0812">Transmembrane</keyword>
<comment type="caution">
    <text evidence="2">The sequence shown here is derived from an EMBL/GenBank/DDBJ whole genome shotgun (WGS) entry which is preliminary data.</text>
</comment>
<keyword evidence="1" id="KW-1133">Transmembrane helix</keyword>
<proteinExistence type="predicted"/>
<evidence type="ECO:0000313" key="2">
    <source>
        <dbReference type="EMBL" id="MDQ0436460.1"/>
    </source>
</evidence>
<dbReference type="EMBL" id="JAUSVO010000001">
    <property type="protein sequence ID" value="MDQ0436460.1"/>
    <property type="molecule type" value="Genomic_DNA"/>
</dbReference>
<organism evidence="2 3">
    <name type="scientific">Kaistia dalseonensis</name>
    <dbReference type="NCBI Taxonomy" id="410840"/>
    <lineage>
        <taxon>Bacteria</taxon>
        <taxon>Pseudomonadati</taxon>
        <taxon>Pseudomonadota</taxon>
        <taxon>Alphaproteobacteria</taxon>
        <taxon>Hyphomicrobiales</taxon>
        <taxon>Kaistiaceae</taxon>
        <taxon>Kaistia</taxon>
    </lineage>
</organism>
<reference evidence="2 3" key="1">
    <citation type="submission" date="2023-07" db="EMBL/GenBank/DDBJ databases">
        <title>Genomic Encyclopedia of Type Strains, Phase IV (KMG-IV): sequencing the most valuable type-strain genomes for metagenomic binning, comparative biology and taxonomic classification.</title>
        <authorList>
            <person name="Goeker M."/>
        </authorList>
    </citation>
    <scope>NUCLEOTIDE SEQUENCE [LARGE SCALE GENOMIC DNA]</scope>
    <source>
        <strain evidence="2 3">B6-8</strain>
    </source>
</reference>
<keyword evidence="1" id="KW-0472">Membrane</keyword>
<dbReference type="RefSeq" id="WP_266347372.1">
    <property type="nucleotide sequence ID" value="NZ_JAPKNG010000001.1"/>
</dbReference>
<accession>A0ABU0H2C4</accession>
<dbReference type="InterPro" id="IPR046740">
    <property type="entry name" value="DUF6790"/>
</dbReference>
<dbReference type="Pfam" id="PF20589">
    <property type="entry name" value="DUF6790"/>
    <property type="match status" value="1"/>
</dbReference>
<feature type="transmembrane region" description="Helical" evidence="1">
    <location>
        <begin position="29"/>
        <end position="50"/>
    </location>
</feature>
<feature type="transmembrane region" description="Helical" evidence="1">
    <location>
        <begin position="103"/>
        <end position="122"/>
    </location>
</feature>
<protein>
    <submittedName>
        <fullName evidence="2">Membrane protein</fullName>
    </submittedName>
</protein>